<evidence type="ECO:0008006" key="4">
    <source>
        <dbReference type="Google" id="ProtNLM"/>
    </source>
</evidence>
<dbReference type="PROSITE" id="PS51257">
    <property type="entry name" value="PROKAR_LIPOPROTEIN"/>
    <property type="match status" value="1"/>
</dbReference>
<evidence type="ECO:0000313" key="3">
    <source>
        <dbReference type="Proteomes" id="UP000306378"/>
    </source>
</evidence>
<protein>
    <recommendedName>
        <fullName evidence="4">Lipoprotein</fullName>
    </recommendedName>
</protein>
<dbReference type="Proteomes" id="UP000306378">
    <property type="component" value="Unassembled WGS sequence"/>
</dbReference>
<evidence type="ECO:0000256" key="1">
    <source>
        <dbReference type="SAM" id="SignalP"/>
    </source>
</evidence>
<comment type="caution">
    <text evidence="2">The sequence shown here is derived from an EMBL/GenBank/DDBJ whole genome shotgun (WGS) entry which is preliminary data.</text>
</comment>
<sequence length="136" mass="14227">MFKLKRTALIVAAGVAVLSLTACDPSQLEPRPTPAPRVVDATETPWVAPTSVLPVRADPYSSDGAWLIGSEIAPGNYRVVPTSEFGGGWTLCATYGCGPLDPGFIANDFLTGPGYVTIPADALLIELTNVRLEAVA</sequence>
<feature type="chain" id="PRO_5038831538" description="Lipoprotein" evidence="1">
    <location>
        <begin position="23"/>
        <end position="136"/>
    </location>
</feature>
<organism evidence="2 3">
    <name type="scientific">Nocardia cyriacigeorgica</name>
    <dbReference type="NCBI Taxonomy" id="135487"/>
    <lineage>
        <taxon>Bacteria</taxon>
        <taxon>Bacillati</taxon>
        <taxon>Actinomycetota</taxon>
        <taxon>Actinomycetes</taxon>
        <taxon>Mycobacteriales</taxon>
        <taxon>Nocardiaceae</taxon>
        <taxon>Nocardia</taxon>
    </lineage>
</organism>
<dbReference type="RefSeq" id="WP_138452758.1">
    <property type="nucleotide sequence ID" value="NZ_VBUT01000014.1"/>
</dbReference>
<dbReference type="EMBL" id="VBUT01000014">
    <property type="protein sequence ID" value="TLF72885.1"/>
    <property type="molecule type" value="Genomic_DNA"/>
</dbReference>
<reference evidence="2 3" key="1">
    <citation type="submission" date="2019-05" db="EMBL/GenBank/DDBJ databases">
        <title>Genomes sequences of two Nocardia cyriacigeorgica environmental isolates, type strains Nocardia asteroides ATCC 19247 and Nocardia cyriacigeorgica DSM 44484.</title>
        <authorList>
            <person name="Vautrin F."/>
            <person name="Bergeron E."/>
            <person name="Dubost A."/>
            <person name="Abrouk D."/>
            <person name="Rodriguez Nava V."/>
            <person name="Pujic P."/>
        </authorList>
    </citation>
    <scope>NUCLEOTIDE SEQUENCE [LARGE SCALE GENOMIC DNA]</scope>
    <source>
        <strain evidence="2 3">EML 446</strain>
    </source>
</reference>
<feature type="signal peptide" evidence="1">
    <location>
        <begin position="1"/>
        <end position="22"/>
    </location>
</feature>
<evidence type="ECO:0000313" key="2">
    <source>
        <dbReference type="EMBL" id="TLF72885.1"/>
    </source>
</evidence>
<gene>
    <name evidence="2" type="ORF">FEK34_28085</name>
</gene>
<keyword evidence="1" id="KW-0732">Signal</keyword>
<proteinExistence type="predicted"/>
<accession>A0A5R8NAZ4</accession>
<name>A0A5R8NAZ4_9NOCA</name>
<dbReference type="AlphaFoldDB" id="A0A5R8NAZ4"/>